<name>A0A8S4NJM1_OWEFU</name>
<accession>A0A8S4NJM1</accession>
<sequence length="370" mass="41872">MLNKTMGTCKSLKGLNEECLLEQSKRLERNVAYDCPCGKGYKCTKVSKAEVRTHLIGKRKLKPGKGLCKPAFCIDTNDCGQTQCCVRLFGVKMPYLSKVPRPDAHAIGKCRELSKERQGCFVGRHLKDGSQVYNGVCPCLGHLDCRPRGFFVFGASVERSSNVLGLCRPNICTKQKDCEKDECCVLDKEDYNKTGIIPEFGRCRQLGKCGEACVVGTNKPPMETKPMFIDCPCKDQQYTCRPLHPSNNGTLVIGGPGTCQKWNEEEREVRRLGEEERRFRMSLNISLNDWNYLRSSLNISSRAHFTGSSSGAKDRWDRFMHSLNITKHAWDVFKKSLNVTKYAWENFNKKSNMLHDSQQTNITNTTLNIP</sequence>
<organism evidence="1 2">
    <name type="scientific">Owenia fusiformis</name>
    <name type="common">Polychaete worm</name>
    <dbReference type="NCBI Taxonomy" id="6347"/>
    <lineage>
        <taxon>Eukaryota</taxon>
        <taxon>Metazoa</taxon>
        <taxon>Spiralia</taxon>
        <taxon>Lophotrochozoa</taxon>
        <taxon>Annelida</taxon>
        <taxon>Polychaeta</taxon>
        <taxon>Sedentaria</taxon>
        <taxon>Canalipalpata</taxon>
        <taxon>Sabellida</taxon>
        <taxon>Oweniida</taxon>
        <taxon>Oweniidae</taxon>
        <taxon>Owenia</taxon>
    </lineage>
</organism>
<dbReference type="AlphaFoldDB" id="A0A8S4NJM1"/>
<protein>
    <submittedName>
        <fullName evidence="1">Uncharacterized protein</fullName>
    </submittedName>
</protein>
<evidence type="ECO:0000313" key="2">
    <source>
        <dbReference type="Proteomes" id="UP000749559"/>
    </source>
</evidence>
<dbReference type="OrthoDB" id="6406518at2759"/>
<evidence type="ECO:0000313" key="1">
    <source>
        <dbReference type="EMBL" id="CAH1780958.1"/>
    </source>
</evidence>
<gene>
    <name evidence="1" type="ORF">OFUS_LOCUS7588</name>
</gene>
<dbReference type="Gene3D" id="2.10.80.10">
    <property type="entry name" value="Lipase, subunit A"/>
    <property type="match status" value="2"/>
</dbReference>
<reference evidence="1" key="1">
    <citation type="submission" date="2022-03" db="EMBL/GenBank/DDBJ databases">
        <authorList>
            <person name="Martin C."/>
        </authorList>
    </citation>
    <scope>NUCLEOTIDE SEQUENCE</scope>
</reference>
<dbReference type="EMBL" id="CAIIXF020000004">
    <property type="protein sequence ID" value="CAH1780958.1"/>
    <property type="molecule type" value="Genomic_DNA"/>
</dbReference>
<proteinExistence type="predicted"/>
<dbReference type="Proteomes" id="UP000749559">
    <property type="component" value="Unassembled WGS sequence"/>
</dbReference>
<comment type="caution">
    <text evidence="1">The sequence shown here is derived from an EMBL/GenBank/DDBJ whole genome shotgun (WGS) entry which is preliminary data.</text>
</comment>
<keyword evidence="2" id="KW-1185">Reference proteome</keyword>